<dbReference type="Pfam" id="PF00488">
    <property type="entry name" value="MutS_V"/>
    <property type="match status" value="1"/>
</dbReference>
<keyword evidence="2" id="KW-0067">ATP-binding</keyword>
<evidence type="ECO:0000313" key="6">
    <source>
        <dbReference type="Proteomes" id="UP001549749"/>
    </source>
</evidence>
<dbReference type="InterPro" id="IPR036187">
    <property type="entry name" value="DNA_mismatch_repair_MutS_sf"/>
</dbReference>
<gene>
    <name evidence="5" type="ORF">ABR189_23365</name>
</gene>
<dbReference type="Gene3D" id="1.10.1420.10">
    <property type="match status" value="1"/>
</dbReference>
<sequence>MSFIADKQTLDDLGILNRYRSDAVFTLFNQVKTNGGERLLEEMFRNVLTNEQEMNDRSNTFRYFQQLSLVFPFSREQADAMEDYLGAGHQKRLPATLLAIVGKKLTGAFVGDKSFVALVSGVQTTIAVLKLMRTFVNKIDEHAGDHPFSASINELKRILDDKRIAVVWKEKAERINSVSLLAKFDYLFRAVLYTEMKQLLTMMYQLDVIITVSNIAKDRGFSYATALEKGKHVFRASDLRHPGIKKAVGNTLELSAQSNLIFLTGANMAGKSTIMKSFGIAVYMAHIGFPVAASEMTFSVKDGLFSSINVPDNLQMGYSHFYAEVLRVKKVAEAVAKSKDLVIIFDELFKGTNVKDAYDATLSVTKAFATFRNCFFLVSTHIVEVGAALQEDTDDIQFLFMPTIMEGNVPRYTYQLTKGISADRHGMKIIENEGIIDIIRSAATAFPDKV</sequence>
<evidence type="ECO:0000256" key="1">
    <source>
        <dbReference type="ARBA" id="ARBA00022741"/>
    </source>
</evidence>
<keyword evidence="1" id="KW-0547">Nucleotide-binding</keyword>
<evidence type="ECO:0000256" key="2">
    <source>
        <dbReference type="ARBA" id="ARBA00022840"/>
    </source>
</evidence>
<dbReference type="InterPro" id="IPR027417">
    <property type="entry name" value="P-loop_NTPase"/>
</dbReference>
<dbReference type="PANTHER" id="PTHR11361">
    <property type="entry name" value="DNA MISMATCH REPAIR PROTEIN MUTS FAMILY MEMBER"/>
    <property type="match status" value="1"/>
</dbReference>
<dbReference type="EMBL" id="JBEXAC010000002">
    <property type="protein sequence ID" value="MET7000350.1"/>
    <property type="molecule type" value="Genomic_DNA"/>
</dbReference>
<feature type="domain" description="DNA mismatch repair proteins mutS family" evidence="4">
    <location>
        <begin position="258"/>
        <end position="447"/>
    </location>
</feature>
<proteinExistence type="predicted"/>
<dbReference type="SUPFAM" id="SSF48334">
    <property type="entry name" value="DNA repair protein MutS, domain III"/>
    <property type="match status" value="1"/>
</dbReference>
<name>A0ABV2TBE2_9BACT</name>
<keyword evidence="3" id="KW-0238">DNA-binding</keyword>
<organism evidence="5 6">
    <name type="scientific">Chitinophaga defluvii</name>
    <dbReference type="NCBI Taxonomy" id="3163343"/>
    <lineage>
        <taxon>Bacteria</taxon>
        <taxon>Pseudomonadati</taxon>
        <taxon>Bacteroidota</taxon>
        <taxon>Chitinophagia</taxon>
        <taxon>Chitinophagales</taxon>
        <taxon>Chitinophagaceae</taxon>
        <taxon>Chitinophaga</taxon>
    </lineage>
</organism>
<dbReference type="PANTHER" id="PTHR11361:SF99">
    <property type="entry name" value="DNA MISMATCH REPAIR PROTEIN"/>
    <property type="match status" value="1"/>
</dbReference>
<keyword evidence="6" id="KW-1185">Reference proteome</keyword>
<dbReference type="Gene3D" id="3.40.50.300">
    <property type="entry name" value="P-loop containing nucleotide triphosphate hydrolases"/>
    <property type="match status" value="1"/>
</dbReference>
<dbReference type="SMART" id="SM00534">
    <property type="entry name" value="MUTSac"/>
    <property type="match status" value="1"/>
</dbReference>
<dbReference type="InterPro" id="IPR000432">
    <property type="entry name" value="DNA_mismatch_repair_MutS_C"/>
</dbReference>
<evidence type="ECO:0000256" key="3">
    <source>
        <dbReference type="ARBA" id="ARBA00023125"/>
    </source>
</evidence>
<dbReference type="SUPFAM" id="SSF52540">
    <property type="entry name" value="P-loop containing nucleoside triphosphate hydrolases"/>
    <property type="match status" value="1"/>
</dbReference>
<comment type="caution">
    <text evidence="5">The sequence shown here is derived from an EMBL/GenBank/DDBJ whole genome shotgun (WGS) entry which is preliminary data.</text>
</comment>
<accession>A0ABV2TBE2</accession>
<evidence type="ECO:0000313" key="5">
    <source>
        <dbReference type="EMBL" id="MET7000350.1"/>
    </source>
</evidence>
<dbReference type="Proteomes" id="UP001549749">
    <property type="component" value="Unassembled WGS sequence"/>
</dbReference>
<evidence type="ECO:0000259" key="4">
    <source>
        <dbReference type="SMART" id="SM00534"/>
    </source>
</evidence>
<dbReference type="InterPro" id="IPR045076">
    <property type="entry name" value="MutS"/>
</dbReference>
<protein>
    <submittedName>
        <fullName evidence="5">DNA mismatch repair protein</fullName>
    </submittedName>
</protein>
<dbReference type="RefSeq" id="WP_354662910.1">
    <property type="nucleotide sequence ID" value="NZ_JBEXAC010000002.1"/>
</dbReference>
<reference evidence="5 6" key="1">
    <citation type="submission" date="2024-06" db="EMBL/GenBank/DDBJ databases">
        <title>Chitinophaga defluvii sp. nov., isolated from municipal sewage.</title>
        <authorList>
            <person name="Zhang L."/>
        </authorList>
    </citation>
    <scope>NUCLEOTIDE SEQUENCE [LARGE SCALE GENOMIC DNA]</scope>
    <source>
        <strain evidence="5 6">H8</strain>
    </source>
</reference>